<dbReference type="AlphaFoldDB" id="A0A1W0A391"/>
<accession>A0A1W0A391</accession>
<evidence type="ECO:0000313" key="4">
    <source>
        <dbReference type="Proteomes" id="UP000243217"/>
    </source>
</evidence>
<reference evidence="3 4" key="1">
    <citation type="journal article" date="2014" name="Genome Biol. Evol.">
        <title>The secreted proteins of Achlya hypogyna and Thraustotheca clavata identify the ancestral oomycete secretome and reveal gene acquisitions by horizontal gene transfer.</title>
        <authorList>
            <person name="Misner I."/>
            <person name="Blouin N."/>
            <person name="Leonard G."/>
            <person name="Richards T.A."/>
            <person name="Lane C.E."/>
        </authorList>
    </citation>
    <scope>NUCLEOTIDE SEQUENCE [LARGE SCALE GENOMIC DNA]</scope>
    <source>
        <strain evidence="3 4">ATCC 34112</strain>
    </source>
</reference>
<name>A0A1W0A391_9STRA</name>
<dbReference type="EMBL" id="JNBS01000580">
    <property type="protein sequence ID" value="OQS04651.1"/>
    <property type="molecule type" value="Genomic_DNA"/>
</dbReference>
<dbReference type="PANTHER" id="PTHR23011:SF28">
    <property type="entry name" value="CYCLIC NUCLEOTIDE-BINDING DOMAIN CONTAINING PROTEIN"/>
    <property type="match status" value="1"/>
</dbReference>
<dbReference type="PROSITE" id="PS50042">
    <property type="entry name" value="CNMP_BINDING_3"/>
    <property type="match status" value="3"/>
</dbReference>
<dbReference type="CDD" id="cd00038">
    <property type="entry name" value="CAP_ED"/>
    <property type="match status" value="2"/>
</dbReference>
<feature type="region of interest" description="Disordered" evidence="1">
    <location>
        <begin position="506"/>
        <end position="563"/>
    </location>
</feature>
<feature type="compositionally biased region" description="Polar residues" evidence="1">
    <location>
        <begin position="524"/>
        <end position="542"/>
    </location>
</feature>
<gene>
    <name evidence="3" type="ORF">THRCLA_03136</name>
</gene>
<dbReference type="STRING" id="74557.A0A1W0A391"/>
<dbReference type="Proteomes" id="UP000243217">
    <property type="component" value="Unassembled WGS sequence"/>
</dbReference>
<evidence type="ECO:0000313" key="3">
    <source>
        <dbReference type="EMBL" id="OQS04651.1"/>
    </source>
</evidence>
<dbReference type="Pfam" id="PF00027">
    <property type="entry name" value="cNMP_binding"/>
    <property type="match status" value="1"/>
</dbReference>
<dbReference type="InterPro" id="IPR000595">
    <property type="entry name" value="cNMP-bd_dom"/>
</dbReference>
<feature type="domain" description="Cyclic nucleotide-binding" evidence="2">
    <location>
        <begin position="302"/>
        <end position="418"/>
    </location>
</feature>
<protein>
    <recommendedName>
        <fullName evidence="2">Cyclic nucleotide-binding domain-containing protein</fullName>
    </recommendedName>
</protein>
<evidence type="ECO:0000256" key="1">
    <source>
        <dbReference type="SAM" id="MobiDB-lite"/>
    </source>
</evidence>
<dbReference type="Gene3D" id="2.60.120.10">
    <property type="entry name" value="Jelly Rolls"/>
    <property type="match status" value="2"/>
</dbReference>
<keyword evidence="4" id="KW-1185">Reference proteome</keyword>
<dbReference type="PANTHER" id="PTHR23011">
    <property type="entry name" value="CYCLIC NUCLEOTIDE-BINDING DOMAIN CONTAINING PROTEIN"/>
    <property type="match status" value="1"/>
</dbReference>
<comment type="caution">
    <text evidence="3">The sequence shown here is derived from an EMBL/GenBank/DDBJ whole genome shotgun (WGS) entry which is preliminary data.</text>
</comment>
<organism evidence="3 4">
    <name type="scientific">Thraustotheca clavata</name>
    <dbReference type="NCBI Taxonomy" id="74557"/>
    <lineage>
        <taxon>Eukaryota</taxon>
        <taxon>Sar</taxon>
        <taxon>Stramenopiles</taxon>
        <taxon>Oomycota</taxon>
        <taxon>Saprolegniomycetes</taxon>
        <taxon>Saprolegniales</taxon>
        <taxon>Achlyaceae</taxon>
        <taxon>Thraustotheca</taxon>
    </lineage>
</organism>
<dbReference type="OrthoDB" id="2021138at2759"/>
<feature type="domain" description="Cyclic nucleotide-binding" evidence="2">
    <location>
        <begin position="114"/>
        <end position="178"/>
    </location>
</feature>
<sequence length="563" mass="64015">MERKLPPHRQRTLKKLLMSPEGLDYLLSDDGSMYPPIVLHGRIYTNVDPLSRERAQKRWDALRDVVIRTPELTRIAQKLQESVRVLKMDPNERTDSDVAHLYAWLMSQENLSPLFQTMPEKIGKNICREMEFLHLQPNEIIVHQGDIGETCFIVISGIVAIHVRNPQEQEAFVKSVARRLYPLDPLTTQQTNRQNTLRRPSAGVCHRNSLFVPPPTPRPIQSVAELERCGNKVAELKTGATFGEICLIEPDSKRTATAIVDNNCTSAYLIVLSAASYSKMTRSQRTEGSISDHIVFLHQMYLFKTWSKMQLMRLASSLRYMVFAPQQYLQRKNTDIEYLYLIFSGEAKETTSITIDEEISTGIGTKIAEHKLTTELTYISKYDIAGEGLVLGKKVHLCPVDIKAETTVVALALSKKLFALYFMGTSSSNRHVQQSIKILSQIHETRQKWREARIHQSLSYPEYMIQISPKMMRLSNNMCMQCGRRTHVAGDVMCLVENQQTVHLPMEKSTITEDEGNRGEECDSVTSNTSSCHGSSARQSLLKQHWEDAQKHGISPRRPSTSV</sequence>
<proteinExistence type="predicted"/>
<dbReference type="SUPFAM" id="SSF51206">
    <property type="entry name" value="cAMP-binding domain-like"/>
    <property type="match status" value="2"/>
</dbReference>
<feature type="domain" description="Cyclic nucleotide-binding" evidence="2">
    <location>
        <begin position="233"/>
        <end position="280"/>
    </location>
</feature>
<dbReference type="InterPro" id="IPR014710">
    <property type="entry name" value="RmlC-like_jellyroll"/>
</dbReference>
<dbReference type="InterPro" id="IPR018490">
    <property type="entry name" value="cNMP-bd_dom_sf"/>
</dbReference>
<evidence type="ECO:0000259" key="2">
    <source>
        <dbReference type="PROSITE" id="PS50042"/>
    </source>
</evidence>